<dbReference type="Proteomes" id="UP000031192">
    <property type="component" value="Unassembled WGS sequence"/>
</dbReference>
<feature type="domain" description="C2H2-type" evidence="3">
    <location>
        <begin position="710"/>
        <end position="736"/>
    </location>
</feature>
<feature type="region of interest" description="Disordered" evidence="2">
    <location>
        <begin position="998"/>
        <end position="1019"/>
    </location>
</feature>
<dbReference type="EMBL" id="AZNH01000074">
    <property type="protein sequence ID" value="KID82787.1"/>
    <property type="molecule type" value="Genomic_DNA"/>
</dbReference>
<dbReference type="InterPro" id="IPR013087">
    <property type="entry name" value="Znf_C2H2_type"/>
</dbReference>
<keyword evidence="5" id="KW-1185">Reference proteome</keyword>
<proteinExistence type="predicted"/>
<gene>
    <name evidence="4" type="ORF">MGU_09879</name>
</gene>
<dbReference type="PANTHER" id="PTHR37535">
    <property type="entry name" value="FLUG DOMAIN PROTEIN"/>
    <property type="match status" value="1"/>
</dbReference>
<dbReference type="Pfam" id="PF11917">
    <property type="entry name" value="DUF3435"/>
    <property type="match status" value="1"/>
</dbReference>
<comment type="caution">
    <text evidence="4">The sequence shown here is derived from an EMBL/GenBank/DDBJ whole genome shotgun (WGS) entry which is preliminary data.</text>
</comment>
<keyword evidence="1" id="KW-0862">Zinc</keyword>
<feature type="compositionally biased region" description="Basic residues" evidence="2">
    <location>
        <begin position="1001"/>
        <end position="1019"/>
    </location>
</feature>
<evidence type="ECO:0000256" key="2">
    <source>
        <dbReference type="SAM" id="MobiDB-lite"/>
    </source>
</evidence>
<evidence type="ECO:0000313" key="5">
    <source>
        <dbReference type="Proteomes" id="UP000031192"/>
    </source>
</evidence>
<dbReference type="PROSITE" id="PS50157">
    <property type="entry name" value="ZINC_FINGER_C2H2_2"/>
    <property type="match status" value="1"/>
</dbReference>
<evidence type="ECO:0000256" key="1">
    <source>
        <dbReference type="PROSITE-ProRule" id="PRU00042"/>
    </source>
</evidence>
<dbReference type="HOGENOM" id="CLU_003121_4_0_1"/>
<keyword evidence="1" id="KW-0479">Metal-binding</keyword>
<reference evidence="4 5" key="1">
    <citation type="journal article" date="2014" name="Proc. Natl. Acad. Sci. U.S.A.">
        <title>Trajectory and genomic determinants of fungal-pathogen speciation and host adaptation.</title>
        <authorList>
            <person name="Hu X."/>
            <person name="Xiao G."/>
            <person name="Zheng P."/>
            <person name="Shang Y."/>
            <person name="Su Y."/>
            <person name="Zhang X."/>
            <person name="Liu X."/>
            <person name="Zhan S."/>
            <person name="St Leger R.J."/>
            <person name="Wang C."/>
        </authorList>
    </citation>
    <scope>NUCLEOTIDE SEQUENCE [LARGE SCALE GENOMIC DNA]</scope>
    <source>
        <strain evidence="4 5">ARSEF 977</strain>
    </source>
</reference>
<name>A0A0B4GSV5_METGA</name>
<dbReference type="SMART" id="SM00355">
    <property type="entry name" value="ZnF_C2H2"/>
    <property type="match status" value="2"/>
</dbReference>
<evidence type="ECO:0000259" key="3">
    <source>
        <dbReference type="PROSITE" id="PS50157"/>
    </source>
</evidence>
<keyword evidence="1" id="KW-0863">Zinc-finger</keyword>
<protein>
    <submittedName>
        <fullName evidence="4">Carbonic anhydrase 2</fullName>
    </submittedName>
</protein>
<dbReference type="OrthoDB" id="4357582at2759"/>
<sequence length="1019" mass="117843">MDDSKSEEPKAKGRQLRDFDTLFDLAVRNGLREDKSDVDSHFVYRRLKGQSIKRFPKSLFPWNAYKKRNPGATPQHLDTLKHYTKFLGLTMKGRIKENNPFSRPTTDSLRAEIRRFCSAWNRENVATNNWIPKEVSESMAPYIEGPLADEIGLLRGKRGKIPRKYFTLDSYKKVQSFHWEEDWFDYIHEGTRVDNTNMINGHAYTSARLSEICQATYKDLECVVGYYDGEPDIKLKFTREFCKAKDVDQPEHPFPERMNTPDGLYPPLVAQPIVHWLANIVSSQAFARYHTLDQILAIRPPKNSNYCIIEWADHMLDKPVFPEWNPDGRSEKTRCPNAWGSQSTALAKRAGMTNGLGFHSVRRKALINCNDAGYSLASILKFASQNNTNVLVNKYLGTVCSVDGVATYQGLPPRNDLAEDFLSATMRWNPDLAFRLPSKRMEEIKDSTEYRSMTEEIDILTQRIAANSEGNATVLRAQRTTLYNKRNSLIKNELRKLQLQQKVDYETDKAPHDETDWHKGHFNRIKHMLPPERLRLATTMMVQASPRSHTWIQAIEDLICLRKSDCKVAYQRGLQPVDGFCPISSCRQEISSLPVEKRWNHIYRCYRALYTGLHCFAQFCFMCNEWVTSKFEWLKHCEAHIETNNVPFRYDPVTFRYATACAGYCPVCIWKTDLPADERLKQYTDRSAWRRHISRCILSYMKHQDDQPNLKCPDERCPKAFPARQALWHHLDDVHSIPTISHHDMSKGDTLPFNQENPRRDHIRLIKHSSPPEISSLRISPERQSWTDEFINDSSSQFSKSDSCIWDAESICAADTPLSEVYCDVNEIDMKDEEHSLSEADDPPISFGIEREILIDPMLLCEHHTGLAVQPPSTMSSSFGVDGSGHWESEPEVSGNATEHELAHDNQYFVDRLLGKWRHRGKVWFYLRWNDGSYGFEEEVDINEDLRKDFETKDFTGFDEGAHVKRVRERNGKTSYLTGFLGCMEEWELPEQALHPDLVARHKPAKKSKGKSKRGRKKS</sequence>
<dbReference type="AlphaFoldDB" id="A0A0B4GSV5"/>
<organism evidence="4 5">
    <name type="scientific">Metarhizium guizhouense (strain ARSEF 977)</name>
    <dbReference type="NCBI Taxonomy" id="1276136"/>
    <lineage>
        <taxon>Eukaryota</taxon>
        <taxon>Fungi</taxon>
        <taxon>Dikarya</taxon>
        <taxon>Ascomycota</taxon>
        <taxon>Pezizomycotina</taxon>
        <taxon>Sordariomycetes</taxon>
        <taxon>Hypocreomycetidae</taxon>
        <taxon>Hypocreales</taxon>
        <taxon>Clavicipitaceae</taxon>
        <taxon>Metarhizium</taxon>
    </lineage>
</organism>
<dbReference type="PANTHER" id="PTHR37535:SF3">
    <property type="entry name" value="FLUG DOMAIN-CONTAINING PROTEIN"/>
    <property type="match status" value="1"/>
</dbReference>
<dbReference type="GO" id="GO:0008270">
    <property type="term" value="F:zinc ion binding"/>
    <property type="evidence" value="ECO:0007669"/>
    <property type="project" value="UniProtKB-KW"/>
</dbReference>
<accession>A0A0B4GSV5</accession>
<dbReference type="PROSITE" id="PS00028">
    <property type="entry name" value="ZINC_FINGER_C2H2_1"/>
    <property type="match status" value="1"/>
</dbReference>
<evidence type="ECO:0000313" key="4">
    <source>
        <dbReference type="EMBL" id="KID82787.1"/>
    </source>
</evidence>
<dbReference type="InterPro" id="IPR021842">
    <property type="entry name" value="DUF3435"/>
</dbReference>